<gene>
    <name evidence="2" type="ORF">M9Y10_011900</name>
</gene>
<evidence type="ECO:0000256" key="1">
    <source>
        <dbReference type="SAM" id="Coils"/>
    </source>
</evidence>
<protein>
    <submittedName>
        <fullName evidence="2">Uncharacterized protein</fullName>
    </submittedName>
</protein>
<keyword evidence="3" id="KW-1185">Reference proteome</keyword>
<feature type="coiled-coil region" evidence="1">
    <location>
        <begin position="26"/>
        <end position="60"/>
    </location>
</feature>
<proteinExistence type="predicted"/>
<name>A0ABR2IDN1_9EUKA</name>
<keyword evidence="1" id="KW-0175">Coiled coil</keyword>
<dbReference type="EMBL" id="JAPFFF010000018">
    <property type="protein sequence ID" value="KAK8860235.1"/>
    <property type="molecule type" value="Genomic_DNA"/>
</dbReference>
<reference evidence="2 3" key="1">
    <citation type="submission" date="2024-04" db="EMBL/GenBank/DDBJ databases">
        <title>Tritrichomonas musculus Genome.</title>
        <authorList>
            <person name="Alves-Ferreira E."/>
            <person name="Grigg M."/>
            <person name="Lorenzi H."/>
            <person name="Galac M."/>
        </authorList>
    </citation>
    <scope>NUCLEOTIDE SEQUENCE [LARGE SCALE GENOMIC DNA]</scope>
    <source>
        <strain evidence="2 3">EAF2021</strain>
    </source>
</reference>
<evidence type="ECO:0000313" key="2">
    <source>
        <dbReference type="EMBL" id="KAK8860235.1"/>
    </source>
</evidence>
<accession>A0ABR2IDN1</accession>
<sequence>MEDLNPDLISEILSQYSSDIPIWENEQFIQQSIRESEQQIQSLESQLNETNSHLNQGKDEWNEIKSNNFDMKKCKEELNSIKNEIKTPLNTIAQFFEQNQNEIDLFTEFNQVSNVLSIASVSLQSDNIINSTNMIDIFEKCEKNNYSNLLKMTQERYEKASATERNKIYQQIEKVLQSFAVTKLKSLEAMFLKKESLLSSKSDEYKQLIDQVSKMDLNWAKTFMDLAKNVFVSRFQFHCQNSDLNSSVSCVSLITNLLRVTIQSLFIITNYPEKLSPESKIFSCITYELLKAGMQEALSKNNGSCQFYRSLFEQGCILDKWLISLDFYDLELFCPIIFDTIGNNWLQTECDTISVLTTKSLQATDNDDFAFTICSALSELFNSKPSSLTDSQIELFVKKCILPSEKQITSLLANSFDKSLQTTNNEPLSNSNFKKASKILNAYLLLSVQLVEIFEIDDGKFQEILQDSKKARKSCYANCERLAKTVFNIFETKGANYLLSTSINWRNGTVTPSLATALVSISDPINIVRENIDKILFENQFISIVSQEIDKEVYKMIALRVDWSQPGSIDQFVVDLDAMIDLLGGEDLRLLRSVRMFLTSKEEKYLNYEIPEEDVEKFVMAAKEARGK</sequence>
<organism evidence="2 3">
    <name type="scientific">Tritrichomonas musculus</name>
    <dbReference type="NCBI Taxonomy" id="1915356"/>
    <lineage>
        <taxon>Eukaryota</taxon>
        <taxon>Metamonada</taxon>
        <taxon>Parabasalia</taxon>
        <taxon>Tritrichomonadida</taxon>
        <taxon>Tritrichomonadidae</taxon>
        <taxon>Tritrichomonas</taxon>
    </lineage>
</organism>
<dbReference type="Proteomes" id="UP001470230">
    <property type="component" value="Unassembled WGS sequence"/>
</dbReference>
<comment type="caution">
    <text evidence="2">The sequence shown here is derived from an EMBL/GenBank/DDBJ whole genome shotgun (WGS) entry which is preliminary data.</text>
</comment>
<evidence type="ECO:0000313" key="3">
    <source>
        <dbReference type="Proteomes" id="UP001470230"/>
    </source>
</evidence>